<protein>
    <submittedName>
        <fullName evidence="1">Uncharacterized protein</fullName>
    </submittedName>
</protein>
<dbReference type="AlphaFoldDB" id="A0A0D3F186"/>
<dbReference type="PaxDb" id="65489-OBART02G05290.1"/>
<proteinExistence type="predicted"/>
<dbReference type="Gramene" id="OBART02G05290.1">
    <property type="protein sequence ID" value="OBART02G05290.1"/>
    <property type="gene ID" value="OBART02G05290"/>
</dbReference>
<accession>A0A0D3F186</accession>
<organism evidence="1">
    <name type="scientific">Oryza barthii</name>
    <dbReference type="NCBI Taxonomy" id="65489"/>
    <lineage>
        <taxon>Eukaryota</taxon>
        <taxon>Viridiplantae</taxon>
        <taxon>Streptophyta</taxon>
        <taxon>Embryophyta</taxon>
        <taxon>Tracheophyta</taxon>
        <taxon>Spermatophyta</taxon>
        <taxon>Magnoliopsida</taxon>
        <taxon>Liliopsida</taxon>
        <taxon>Poales</taxon>
        <taxon>Poaceae</taxon>
        <taxon>BOP clade</taxon>
        <taxon>Oryzoideae</taxon>
        <taxon>Oryzeae</taxon>
        <taxon>Oryzinae</taxon>
        <taxon>Oryza</taxon>
    </lineage>
</organism>
<dbReference type="Proteomes" id="UP000026960">
    <property type="component" value="Chromosome 2"/>
</dbReference>
<reference evidence="1" key="2">
    <citation type="submission" date="2015-03" db="UniProtKB">
        <authorList>
            <consortium name="EnsemblPlants"/>
        </authorList>
    </citation>
    <scope>IDENTIFICATION</scope>
</reference>
<reference evidence="1" key="1">
    <citation type="journal article" date="2009" name="Rice">
        <title>De Novo Next Generation Sequencing of Plant Genomes.</title>
        <authorList>
            <person name="Rounsley S."/>
            <person name="Marri P.R."/>
            <person name="Yu Y."/>
            <person name="He R."/>
            <person name="Sisneros N."/>
            <person name="Goicoechea J.L."/>
            <person name="Lee S.J."/>
            <person name="Angelova A."/>
            <person name="Kudrna D."/>
            <person name="Luo M."/>
            <person name="Affourtit J."/>
            <person name="Desany B."/>
            <person name="Knight J."/>
            <person name="Niazi F."/>
            <person name="Egholm M."/>
            <person name="Wing R.A."/>
        </authorList>
    </citation>
    <scope>NUCLEOTIDE SEQUENCE [LARGE SCALE GENOMIC DNA]</scope>
    <source>
        <strain evidence="1">cv. IRGC 105608</strain>
    </source>
</reference>
<dbReference type="HOGENOM" id="CLU_2376144_0_0_1"/>
<sequence length="95" mass="10359">MEKWPLACTTTTDNIAAVGKGEGRRETKTVARGVCNMVVTSIHTWSLSYLSHLVVINHVAVCQFLPGAGKRLKMIPVLCLLVQNLSSTADDQSEF</sequence>
<evidence type="ECO:0000313" key="2">
    <source>
        <dbReference type="Proteomes" id="UP000026960"/>
    </source>
</evidence>
<evidence type="ECO:0000313" key="1">
    <source>
        <dbReference type="EnsemblPlants" id="OBART02G05290.1"/>
    </source>
</evidence>
<dbReference type="EnsemblPlants" id="OBART02G05290.1">
    <property type="protein sequence ID" value="OBART02G05290.1"/>
    <property type="gene ID" value="OBART02G05290"/>
</dbReference>
<keyword evidence="2" id="KW-1185">Reference proteome</keyword>
<name>A0A0D3F186_9ORYZ</name>